<name>A0A8S9I177_BRACR</name>
<dbReference type="GO" id="GO:0004674">
    <property type="term" value="F:protein serine/threonine kinase activity"/>
    <property type="evidence" value="ECO:0007669"/>
    <property type="project" value="TreeGrafter"/>
</dbReference>
<organism evidence="3">
    <name type="scientific">Brassica cretica</name>
    <name type="common">Mustard</name>
    <dbReference type="NCBI Taxonomy" id="69181"/>
    <lineage>
        <taxon>Eukaryota</taxon>
        <taxon>Viridiplantae</taxon>
        <taxon>Streptophyta</taxon>
        <taxon>Embryophyta</taxon>
        <taxon>Tracheophyta</taxon>
        <taxon>Spermatophyta</taxon>
        <taxon>Magnoliopsida</taxon>
        <taxon>eudicotyledons</taxon>
        <taxon>Gunneridae</taxon>
        <taxon>Pentapetalae</taxon>
        <taxon>rosids</taxon>
        <taxon>malvids</taxon>
        <taxon>Brassicales</taxon>
        <taxon>Brassicaceae</taxon>
        <taxon>Brassiceae</taxon>
        <taxon>Brassica</taxon>
    </lineage>
</organism>
<protein>
    <recommendedName>
        <fullName evidence="2">Serine-threonine/tyrosine-protein kinase catalytic domain-containing protein</fullName>
    </recommendedName>
</protein>
<feature type="domain" description="Serine-threonine/tyrosine-protein kinase catalytic" evidence="2">
    <location>
        <begin position="3"/>
        <end position="62"/>
    </location>
</feature>
<feature type="compositionally biased region" description="Gly residues" evidence="1">
    <location>
        <begin position="99"/>
        <end position="119"/>
    </location>
</feature>
<dbReference type="SUPFAM" id="SSF56112">
    <property type="entry name" value="Protein kinase-like (PK-like)"/>
    <property type="match status" value="1"/>
</dbReference>
<dbReference type="EMBL" id="QGKY02001250">
    <property type="protein sequence ID" value="KAF2562886.1"/>
    <property type="molecule type" value="Genomic_DNA"/>
</dbReference>
<accession>A0A8S9I177</accession>
<dbReference type="PANTHER" id="PTHR44329">
    <property type="entry name" value="SERINE/THREONINE-PROTEIN KINASE TNNI3K-RELATED"/>
    <property type="match status" value="1"/>
</dbReference>
<reference evidence="3" key="1">
    <citation type="submission" date="2019-12" db="EMBL/GenBank/DDBJ databases">
        <title>Genome sequencing and annotation of Brassica cretica.</title>
        <authorList>
            <person name="Studholme D.J."/>
            <person name="Sarris P.F."/>
        </authorList>
    </citation>
    <scope>NUCLEOTIDE SEQUENCE</scope>
    <source>
        <strain evidence="3">PFS-102/07</strain>
        <tissue evidence="3">Leaf</tissue>
    </source>
</reference>
<dbReference type="Pfam" id="PF07714">
    <property type="entry name" value="PK_Tyr_Ser-Thr"/>
    <property type="match status" value="1"/>
</dbReference>
<sequence length="129" mass="13815">MVAGAIPYEDMNPIQAAFAVVHKNIRPAIPEDCPGAMKALIEQCWSVAPDKRPEFWQIVKVLEQFRVSLEREGSLNLTSNKICKDPRKSLKHWIKKLGPQGGGTTGGGAGGSSSSGGLGRSAMPNPKFA</sequence>
<dbReference type="Gene3D" id="1.10.510.10">
    <property type="entry name" value="Transferase(Phosphotransferase) domain 1"/>
    <property type="match status" value="1"/>
</dbReference>
<evidence type="ECO:0000313" key="3">
    <source>
        <dbReference type="EMBL" id="KAF2562886.1"/>
    </source>
</evidence>
<evidence type="ECO:0000256" key="1">
    <source>
        <dbReference type="SAM" id="MobiDB-lite"/>
    </source>
</evidence>
<dbReference type="PANTHER" id="PTHR44329:SF73">
    <property type="entry name" value="OS01G0201200 PROTEIN"/>
    <property type="match status" value="1"/>
</dbReference>
<evidence type="ECO:0000259" key="2">
    <source>
        <dbReference type="Pfam" id="PF07714"/>
    </source>
</evidence>
<dbReference type="InterPro" id="IPR001245">
    <property type="entry name" value="Ser-Thr/Tyr_kinase_cat_dom"/>
</dbReference>
<comment type="caution">
    <text evidence="3">The sequence shown here is derived from an EMBL/GenBank/DDBJ whole genome shotgun (WGS) entry which is preliminary data.</text>
</comment>
<dbReference type="InterPro" id="IPR051681">
    <property type="entry name" value="Ser/Thr_Kinases-Pseudokinases"/>
</dbReference>
<gene>
    <name evidence="3" type="ORF">F2Q70_00014750</name>
</gene>
<dbReference type="InterPro" id="IPR011009">
    <property type="entry name" value="Kinase-like_dom_sf"/>
</dbReference>
<feature type="region of interest" description="Disordered" evidence="1">
    <location>
        <begin position="95"/>
        <end position="129"/>
    </location>
</feature>
<proteinExistence type="predicted"/>
<dbReference type="AlphaFoldDB" id="A0A8S9I177"/>